<dbReference type="Pfam" id="PF03874">
    <property type="entry name" value="RNA_pol_Rpb4"/>
    <property type="match status" value="1"/>
</dbReference>
<dbReference type="GO" id="GO:0005666">
    <property type="term" value="C:RNA polymerase III complex"/>
    <property type="evidence" value="ECO:0007669"/>
    <property type="project" value="InterPro"/>
</dbReference>
<dbReference type="PANTHER" id="PTHR15561">
    <property type="entry name" value="CALCITONIN GENE-RELATED PEPTIDE-RECEPTOR COMPONENT PROTEIN"/>
    <property type="match status" value="1"/>
</dbReference>
<comment type="subcellular location">
    <subcellularLocation>
        <location evidence="1">Nucleus</location>
    </subcellularLocation>
</comment>
<keyword evidence="10" id="KW-1185">Reference proteome</keyword>
<dbReference type="SUPFAM" id="SSF47819">
    <property type="entry name" value="HRDC-like"/>
    <property type="match status" value="1"/>
</dbReference>
<dbReference type="EMBL" id="SSOP01000005">
    <property type="protein sequence ID" value="KAB5595883.1"/>
    <property type="molecule type" value="Genomic_DNA"/>
</dbReference>
<accession>A0A5N5QWE0</accession>
<evidence type="ECO:0000313" key="10">
    <source>
        <dbReference type="Proteomes" id="UP000383932"/>
    </source>
</evidence>
<dbReference type="GO" id="GO:0006384">
    <property type="term" value="P:transcription initiation at RNA polymerase III promoter"/>
    <property type="evidence" value="ECO:0007669"/>
    <property type="project" value="InterPro"/>
</dbReference>
<dbReference type="InterPro" id="IPR038324">
    <property type="entry name" value="Rpb4/RPC9_sf"/>
</dbReference>
<dbReference type="InterPro" id="IPR005574">
    <property type="entry name" value="Rpb4/RPC9"/>
</dbReference>
<reference evidence="9 10" key="1">
    <citation type="journal article" date="2019" name="Fungal Biol. Biotechnol.">
        <title>Draft genome sequence of fastidious pathogen Ceratobasidium theobromae, which causes vascular-streak dieback in Theobroma cacao.</title>
        <authorList>
            <person name="Ali S.S."/>
            <person name="Asman A."/>
            <person name="Shao J."/>
            <person name="Firmansyah A.P."/>
            <person name="Susilo A.W."/>
            <person name="Rosmana A."/>
            <person name="McMahon P."/>
            <person name="Junaid M."/>
            <person name="Guest D."/>
            <person name="Kheng T.Y."/>
            <person name="Meinhardt L.W."/>
            <person name="Bailey B.A."/>
        </authorList>
    </citation>
    <scope>NUCLEOTIDE SEQUENCE [LARGE SCALE GENOMIC DNA]</scope>
    <source>
        <strain evidence="9 10">CT2</strain>
    </source>
</reference>
<dbReference type="InterPro" id="IPR038846">
    <property type="entry name" value="RPC9"/>
</dbReference>
<dbReference type="AlphaFoldDB" id="A0A5N5QWE0"/>
<evidence type="ECO:0000256" key="2">
    <source>
        <dbReference type="ARBA" id="ARBA00006898"/>
    </source>
</evidence>
<evidence type="ECO:0000256" key="6">
    <source>
        <dbReference type="ARBA" id="ARBA00023242"/>
    </source>
</evidence>
<name>A0A5N5QWE0_9AGAM</name>
<feature type="compositionally biased region" description="Low complexity" evidence="7">
    <location>
        <begin position="158"/>
        <end position="174"/>
    </location>
</feature>
<evidence type="ECO:0000256" key="7">
    <source>
        <dbReference type="SAM" id="MobiDB-lite"/>
    </source>
</evidence>
<dbReference type="GO" id="GO:0000166">
    <property type="term" value="F:nucleotide binding"/>
    <property type="evidence" value="ECO:0007669"/>
    <property type="project" value="InterPro"/>
</dbReference>
<feature type="region of interest" description="Disordered" evidence="7">
    <location>
        <begin position="158"/>
        <end position="187"/>
    </location>
</feature>
<organism evidence="9 10">
    <name type="scientific">Ceratobasidium theobromae</name>
    <dbReference type="NCBI Taxonomy" id="1582974"/>
    <lineage>
        <taxon>Eukaryota</taxon>
        <taxon>Fungi</taxon>
        <taxon>Dikarya</taxon>
        <taxon>Basidiomycota</taxon>
        <taxon>Agaricomycotina</taxon>
        <taxon>Agaricomycetes</taxon>
        <taxon>Cantharellales</taxon>
        <taxon>Ceratobasidiaceae</taxon>
        <taxon>Ceratobasidium</taxon>
    </lineage>
</organism>
<dbReference type="OrthoDB" id="1746530at2759"/>
<keyword evidence="4" id="KW-0240">DNA-directed RNA polymerase</keyword>
<sequence length="222" mass="24364">MEVVSKSSALLSNYEVLSLLCELESNQLAKARSHLAAKKEEEGAASTGHPTAPVAGNPTQDEVPQNLRTVEVELIAHLKEMYPLMQRQNDVAIRDLTRGLGKFALTKSEKLQVVNLAPRQLVELYVIIENLEERFTEDELTEVLQLVEQSFLIAPPSTLEASQTTQTTAAGTTENRVTESHANGADDADAIWDSIEGDGMENYLVHETGGGQDDLEMDDTEE</sequence>
<evidence type="ECO:0000256" key="5">
    <source>
        <dbReference type="ARBA" id="ARBA00023163"/>
    </source>
</evidence>
<dbReference type="PANTHER" id="PTHR15561:SF0">
    <property type="entry name" value="DNA-DIRECTED RNA POLYMERASE III SUBUNIT RPC9"/>
    <property type="match status" value="1"/>
</dbReference>
<evidence type="ECO:0000256" key="4">
    <source>
        <dbReference type="ARBA" id="ARBA00022478"/>
    </source>
</evidence>
<keyword evidence="6" id="KW-0539">Nucleus</keyword>
<evidence type="ECO:0000256" key="3">
    <source>
        <dbReference type="ARBA" id="ARBA00016672"/>
    </source>
</evidence>
<dbReference type="InterPro" id="IPR006590">
    <property type="entry name" value="RNA_pol_Rpb4/RPC9_core"/>
</dbReference>
<evidence type="ECO:0000313" key="9">
    <source>
        <dbReference type="EMBL" id="KAB5595883.1"/>
    </source>
</evidence>
<evidence type="ECO:0000256" key="1">
    <source>
        <dbReference type="ARBA" id="ARBA00004123"/>
    </source>
</evidence>
<proteinExistence type="inferred from homology"/>
<evidence type="ECO:0000259" key="8">
    <source>
        <dbReference type="SMART" id="SM00657"/>
    </source>
</evidence>
<dbReference type="Proteomes" id="UP000383932">
    <property type="component" value="Unassembled WGS sequence"/>
</dbReference>
<protein>
    <recommendedName>
        <fullName evidence="3">DNA-directed RNA polymerase III subunit RPC9</fullName>
    </recommendedName>
</protein>
<dbReference type="InterPro" id="IPR010997">
    <property type="entry name" value="HRDC-like_sf"/>
</dbReference>
<gene>
    <name evidence="9" type="ORF">CTheo_647</name>
</gene>
<keyword evidence="5" id="KW-0804">Transcription</keyword>
<dbReference type="SMART" id="SM00657">
    <property type="entry name" value="RPOL4c"/>
    <property type="match status" value="1"/>
</dbReference>
<comment type="caution">
    <text evidence="9">The sequence shown here is derived from an EMBL/GenBank/DDBJ whole genome shotgun (WGS) entry which is preliminary data.</text>
</comment>
<dbReference type="Gene3D" id="1.20.1250.40">
    <property type="match status" value="1"/>
</dbReference>
<feature type="domain" description="RNA polymerase Rpb4/RPC9 core" evidence="8">
    <location>
        <begin position="1"/>
        <end position="155"/>
    </location>
</feature>
<comment type="similarity">
    <text evidence="2">Belongs to the eukaryotic RPC9 RNA polymerase subunit family.</text>
</comment>
<feature type="region of interest" description="Disordered" evidence="7">
    <location>
        <begin position="34"/>
        <end position="62"/>
    </location>
</feature>